<protein>
    <submittedName>
        <fullName evidence="2">Uncharacterized protein</fullName>
    </submittedName>
</protein>
<accession>A0A8H6CBH6</accession>
<dbReference type="GeneID" id="59331935"/>
<feature type="region of interest" description="Disordered" evidence="1">
    <location>
        <begin position="1"/>
        <end position="22"/>
    </location>
</feature>
<sequence length="235" mass="25630">MSSPNSASAAIPPSSTHPSSSVRVPLTLDELNRYVCQEAFNRAELPVIPPTFIGPHPPPTSSTFIGTKYLVGGPTNETPVRIMFRCVSPHDKVSRHVLMKMKPSVPEEALALKLCEVFEIPATGGVISKTEPEFVPGLSPLRVPNKVYSYGEKFEWLGASMAGFVEVTVVPVEQMNVCTNCGIRKTVNAVTLQNIRKWCFGVNSLCIKCCRTGAVPGNVTELCMPDGQIFSRLYF</sequence>
<name>A0A8H6CBH6_9LECA</name>
<feature type="compositionally biased region" description="Low complexity" evidence="1">
    <location>
        <begin position="1"/>
        <end position="21"/>
    </location>
</feature>
<dbReference type="Proteomes" id="UP000593566">
    <property type="component" value="Unassembled WGS sequence"/>
</dbReference>
<dbReference type="AlphaFoldDB" id="A0A8H6CBH6"/>
<organism evidence="2 3">
    <name type="scientific">Letharia lupina</name>
    <dbReference type="NCBI Taxonomy" id="560253"/>
    <lineage>
        <taxon>Eukaryota</taxon>
        <taxon>Fungi</taxon>
        <taxon>Dikarya</taxon>
        <taxon>Ascomycota</taxon>
        <taxon>Pezizomycotina</taxon>
        <taxon>Lecanoromycetes</taxon>
        <taxon>OSLEUM clade</taxon>
        <taxon>Lecanoromycetidae</taxon>
        <taxon>Lecanorales</taxon>
        <taxon>Lecanorineae</taxon>
        <taxon>Parmeliaceae</taxon>
        <taxon>Letharia</taxon>
    </lineage>
</organism>
<keyword evidence="3" id="KW-1185">Reference proteome</keyword>
<evidence type="ECO:0000313" key="3">
    <source>
        <dbReference type="Proteomes" id="UP000593566"/>
    </source>
</evidence>
<gene>
    <name evidence="2" type="ORF">HO133_003524</name>
</gene>
<dbReference type="EMBL" id="JACCJB010000017">
    <property type="protein sequence ID" value="KAF6220392.1"/>
    <property type="molecule type" value="Genomic_DNA"/>
</dbReference>
<dbReference type="RefSeq" id="XP_037149827.1">
    <property type="nucleotide sequence ID" value="XM_037294446.1"/>
</dbReference>
<reference evidence="2 3" key="1">
    <citation type="journal article" date="2020" name="Genomics">
        <title>Complete, high-quality genomes from long-read metagenomic sequencing of two wolf lichen thalli reveals enigmatic genome architecture.</title>
        <authorList>
            <person name="McKenzie S.K."/>
            <person name="Walston R.F."/>
            <person name="Allen J.L."/>
        </authorList>
    </citation>
    <scope>NUCLEOTIDE SEQUENCE [LARGE SCALE GENOMIC DNA]</scope>
    <source>
        <strain evidence="2">WasteWater1</strain>
    </source>
</reference>
<evidence type="ECO:0000313" key="2">
    <source>
        <dbReference type="EMBL" id="KAF6220392.1"/>
    </source>
</evidence>
<evidence type="ECO:0000256" key="1">
    <source>
        <dbReference type="SAM" id="MobiDB-lite"/>
    </source>
</evidence>
<comment type="caution">
    <text evidence="2">The sequence shown here is derived from an EMBL/GenBank/DDBJ whole genome shotgun (WGS) entry which is preliminary data.</text>
</comment>
<proteinExistence type="predicted"/>